<reference evidence="8 9" key="1">
    <citation type="submission" date="2014-02" db="EMBL/GenBank/DDBJ databases">
        <title>Genome sequence of Mycoplasma capricolum subsp. capricolum strain 14232.</title>
        <authorList>
            <person name="Sirand-Pugnet P."/>
            <person name="Breton M."/>
            <person name="Dordet-Frisoni E."/>
            <person name="Baranowski E."/>
            <person name="Barre A."/>
            <person name="Couture C."/>
            <person name="Dupuy V."/>
            <person name="Gaurivaud P."/>
            <person name="Jacob D."/>
            <person name="Lemaitre C."/>
            <person name="Manso-Silvan L."/>
            <person name="Nikolski M."/>
            <person name="Nouvel L.-X."/>
            <person name="Poumarat F."/>
            <person name="Tardy F."/>
            <person name="Thebault P."/>
            <person name="Theil S."/>
            <person name="Citti C."/>
            <person name="Thiaucourt F."/>
            <person name="Blanchard A."/>
        </authorList>
    </citation>
    <scope>NUCLEOTIDE SEQUENCE [LARGE SCALE GENOMIC DNA]</scope>
    <source>
        <strain evidence="8 9">14232</strain>
    </source>
</reference>
<accession>A0A084EJS7</accession>
<dbReference type="EMBL" id="JFDO01000026">
    <property type="protein sequence ID" value="KEZ18219.1"/>
    <property type="molecule type" value="Genomic_DNA"/>
</dbReference>
<dbReference type="InterPro" id="IPR002579">
    <property type="entry name" value="Met_Sox_Rdtase_MsrB_dom"/>
</dbReference>
<dbReference type="AlphaFoldDB" id="A0A084EJS7"/>
<dbReference type="Gene3D" id="3.30.1060.10">
    <property type="entry name" value="Peptide methionine sulphoxide reductase MsrA"/>
    <property type="match status" value="1"/>
</dbReference>
<feature type="active site" evidence="6">
    <location>
        <position position="11"/>
    </location>
</feature>
<dbReference type="InterPro" id="IPR011057">
    <property type="entry name" value="Mss4-like_sf"/>
</dbReference>
<gene>
    <name evidence="6 8" type="primary">msrA</name>
    <name evidence="8" type="ORF">MCAPa_6760</name>
</gene>
<dbReference type="EC" id="1.8.4.11" evidence="6"/>
<comment type="catalytic activity">
    <reaction evidence="4">
        <text>L-methionyl-[protein] + [thioredoxin]-disulfide + H2O = L-methionyl-(R)-S-oxide-[protein] + [thioredoxin]-dithiol</text>
        <dbReference type="Rhea" id="RHEA:24164"/>
        <dbReference type="Rhea" id="RHEA-COMP:10698"/>
        <dbReference type="Rhea" id="RHEA-COMP:10700"/>
        <dbReference type="Rhea" id="RHEA-COMP:12313"/>
        <dbReference type="Rhea" id="RHEA-COMP:12314"/>
        <dbReference type="ChEBI" id="CHEBI:15377"/>
        <dbReference type="ChEBI" id="CHEBI:16044"/>
        <dbReference type="ChEBI" id="CHEBI:29950"/>
        <dbReference type="ChEBI" id="CHEBI:45764"/>
        <dbReference type="ChEBI" id="CHEBI:50058"/>
        <dbReference type="EC" id="1.8.4.12"/>
    </reaction>
</comment>
<dbReference type="Proteomes" id="UP000028533">
    <property type="component" value="Unassembled WGS sequence"/>
</dbReference>
<dbReference type="Pfam" id="PF01641">
    <property type="entry name" value="SelR"/>
    <property type="match status" value="1"/>
</dbReference>
<comment type="function">
    <text evidence="6">Has an important function as a repair enzyme for proteins that have been inactivated by oxidation. Catalyzes the reversible oxidation-reduction of methionine sulfoxide in proteins to methionine.</text>
</comment>
<evidence type="ECO:0000256" key="1">
    <source>
        <dbReference type="ARBA" id="ARBA00023002"/>
    </source>
</evidence>
<dbReference type="InterPro" id="IPR050162">
    <property type="entry name" value="MsrA_MetSO_reductase"/>
</dbReference>
<evidence type="ECO:0000313" key="8">
    <source>
        <dbReference type="EMBL" id="KEZ18219.1"/>
    </source>
</evidence>
<organism evidence="8 9">
    <name type="scientific">Mycoplasma capricolum subsp. capricolum 14232</name>
    <dbReference type="NCBI Taxonomy" id="1188238"/>
    <lineage>
        <taxon>Bacteria</taxon>
        <taxon>Bacillati</taxon>
        <taxon>Mycoplasmatota</taxon>
        <taxon>Mollicutes</taxon>
        <taxon>Mycoplasmataceae</taxon>
        <taxon>Mycoplasma</taxon>
    </lineage>
</organism>
<dbReference type="SUPFAM" id="SSF51316">
    <property type="entry name" value="Mss4-like"/>
    <property type="match status" value="1"/>
</dbReference>
<dbReference type="PANTHER" id="PTHR42799:SF2">
    <property type="entry name" value="MITOCHONDRIAL PEPTIDE METHIONINE SULFOXIDE REDUCTASE"/>
    <property type="match status" value="1"/>
</dbReference>
<dbReference type="HAMAP" id="MF_01401">
    <property type="entry name" value="MsrA"/>
    <property type="match status" value="1"/>
</dbReference>
<dbReference type="RefSeq" id="WP_036432247.1">
    <property type="nucleotide sequence ID" value="NZ_JFDO01000026.1"/>
</dbReference>
<comment type="caution">
    <text evidence="8">The sequence shown here is derived from an EMBL/GenBank/DDBJ whole genome shotgun (WGS) entry which is preliminary data.</text>
</comment>
<keyword evidence="1 6" id="KW-0560">Oxidoreductase</keyword>
<comment type="catalytic activity">
    <reaction evidence="5 6">
        <text>[thioredoxin]-disulfide + L-methionine + H2O = L-methionine (S)-S-oxide + [thioredoxin]-dithiol</text>
        <dbReference type="Rhea" id="RHEA:19993"/>
        <dbReference type="Rhea" id="RHEA-COMP:10698"/>
        <dbReference type="Rhea" id="RHEA-COMP:10700"/>
        <dbReference type="ChEBI" id="CHEBI:15377"/>
        <dbReference type="ChEBI" id="CHEBI:29950"/>
        <dbReference type="ChEBI" id="CHEBI:50058"/>
        <dbReference type="ChEBI" id="CHEBI:57844"/>
        <dbReference type="ChEBI" id="CHEBI:58772"/>
        <dbReference type="EC" id="1.8.4.11"/>
    </reaction>
</comment>
<dbReference type="GO" id="GO:0005737">
    <property type="term" value="C:cytoplasm"/>
    <property type="evidence" value="ECO:0007669"/>
    <property type="project" value="TreeGrafter"/>
</dbReference>
<dbReference type="InterPro" id="IPR036509">
    <property type="entry name" value="Met_Sox_Rdtase_MsrA_sf"/>
</dbReference>
<comment type="similarity">
    <text evidence="6">Belongs to the MsrA Met sulfoxide reductase family.</text>
</comment>
<evidence type="ECO:0000256" key="5">
    <source>
        <dbReference type="ARBA" id="ARBA00048782"/>
    </source>
</evidence>
<evidence type="ECO:0000256" key="4">
    <source>
        <dbReference type="ARBA" id="ARBA00048488"/>
    </source>
</evidence>
<proteinExistence type="inferred from homology"/>
<dbReference type="InterPro" id="IPR002569">
    <property type="entry name" value="Met_Sox_Rdtase_MsrA_dom"/>
</dbReference>
<evidence type="ECO:0000256" key="3">
    <source>
        <dbReference type="ARBA" id="ARBA00047806"/>
    </source>
</evidence>
<dbReference type="PANTHER" id="PTHR42799">
    <property type="entry name" value="MITOCHONDRIAL PEPTIDE METHIONINE SULFOXIDE REDUCTASE"/>
    <property type="match status" value="1"/>
</dbReference>
<dbReference type="GO" id="GO:0033743">
    <property type="term" value="F:peptide-methionine (R)-S-oxide reductase activity"/>
    <property type="evidence" value="ECO:0007669"/>
    <property type="project" value="UniProtKB-EC"/>
</dbReference>
<evidence type="ECO:0000313" key="9">
    <source>
        <dbReference type="Proteomes" id="UP000028533"/>
    </source>
</evidence>
<dbReference type="Gene3D" id="2.170.150.20">
    <property type="entry name" value="Peptide methionine sulfoxide reductase"/>
    <property type="match status" value="1"/>
</dbReference>
<name>A0A084EJS7_MYCCA</name>
<dbReference type="SUPFAM" id="SSF55068">
    <property type="entry name" value="Peptide methionine sulfoxide reductase"/>
    <property type="match status" value="1"/>
</dbReference>
<evidence type="ECO:0000259" key="7">
    <source>
        <dbReference type="PROSITE" id="PS51790"/>
    </source>
</evidence>
<dbReference type="GO" id="GO:0034599">
    <property type="term" value="P:cellular response to oxidative stress"/>
    <property type="evidence" value="ECO:0007669"/>
    <property type="project" value="TreeGrafter"/>
</dbReference>
<protein>
    <recommendedName>
        <fullName evidence="6">Peptide methionine sulfoxide reductase MsrA</fullName>
        <shortName evidence="6">Protein-methionine-S-oxide reductase</shortName>
        <ecNumber evidence="6">1.8.4.11</ecNumber>
    </recommendedName>
    <alternativeName>
        <fullName evidence="6">Peptide-methionine (S)-S-oxide reductase</fullName>
        <shortName evidence="6">Peptide Met(O) reductase</shortName>
    </alternativeName>
</protein>
<feature type="domain" description="MsrB" evidence="7">
    <location>
        <begin position="170"/>
        <end position="293"/>
    </location>
</feature>
<evidence type="ECO:0000256" key="6">
    <source>
        <dbReference type="HAMAP-Rule" id="MF_01401"/>
    </source>
</evidence>
<dbReference type="Pfam" id="PF01625">
    <property type="entry name" value="PMSR"/>
    <property type="match status" value="1"/>
</dbReference>
<dbReference type="GO" id="GO:0008113">
    <property type="term" value="F:peptide-methionine (S)-S-oxide reductase activity"/>
    <property type="evidence" value="ECO:0007669"/>
    <property type="project" value="UniProtKB-UniRule"/>
</dbReference>
<dbReference type="PROSITE" id="PS51790">
    <property type="entry name" value="MSRB"/>
    <property type="match status" value="1"/>
</dbReference>
<evidence type="ECO:0000256" key="2">
    <source>
        <dbReference type="ARBA" id="ARBA00023268"/>
    </source>
</evidence>
<dbReference type="NCBIfam" id="TIGR00401">
    <property type="entry name" value="msrA"/>
    <property type="match status" value="1"/>
</dbReference>
<dbReference type="NCBIfam" id="TIGR00357">
    <property type="entry name" value="peptide-methionine (R)-S-oxide reductase MsrB"/>
    <property type="match status" value="1"/>
</dbReference>
<sequence length="309" mass="35783">MNKVIYLAGGCFWGVEAYFSKLKGVIDAENGYANGISEKTKYYSLSKTLHAETVKVTYDPNQISLEELLVHYFRIIHPDSLNKQGNDVGTQYRTGVYYTDINDKKVIELVFLEYKKQYDEFYVELEELKNYMTAEDYHQDYLDKNPTGYCHVNLNVDFNLTDKEQELIKLIRKELSLDELSLNVLKYSATEKPHTSEFNDEHRKGIYVEKITGEVLFASNTKFNAGCGWPSFAAPINNKAVEYKADYSHNMHRVEVRSKTGDNHLGHVFNDGPKEMGGLRYCINGAAIEFIPYEEMEEKGYFEYKKFLD</sequence>
<keyword evidence="2" id="KW-0511">Multifunctional enzyme</keyword>
<dbReference type="GO" id="GO:0033744">
    <property type="term" value="F:L-methionine:thioredoxin-disulfide S-oxidoreductase activity"/>
    <property type="evidence" value="ECO:0007669"/>
    <property type="project" value="RHEA"/>
</dbReference>
<comment type="catalytic activity">
    <reaction evidence="3 6">
        <text>L-methionyl-[protein] + [thioredoxin]-disulfide + H2O = L-methionyl-(S)-S-oxide-[protein] + [thioredoxin]-dithiol</text>
        <dbReference type="Rhea" id="RHEA:14217"/>
        <dbReference type="Rhea" id="RHEA-COMP:10698"/>
        <dbReference type="Rhea" id="RHEA-COMP:10700"/>
        <dbReference type="Rhea" id="RHEA-COMP:12313"/>
        <dbReference type="Rhea" id="RHEA-COMP:12315"/>
        <dbReference type="ChEBI" id="CHEBI:15377"/>
        <dbReference type="ChEBI" id="CHEBI:16044"/>
        <dbReference type="ChEBI" id="CHEBI:29950"/>
        <dbReference type="ChEBI" id="CHEBI:44120"/>
        <dbReference type="ChEBI" id="CHEBI:50058"/>
        <dbReference type="EC" id="1.8.4.11"/>
    </reaction>
</comment>